<accession>A0A382HUJ2</accession>
<dbReference type="FunFam" id="1.10.357.140:FF:000008">
    <property type="entry name" value="4-hydroxybenzoate octaprenyltransferase"/>
    <property type="match status" value="1"/>
</dbReference>
<name>A0A382HUJ2_9ZZZZ</name>
<dbReference type="FunFam" id="1.20.120.1780:FF:000001">
    <property type="entry name" value="4-hydroxybenzoate octaprenyltransferase"/>
    <property type="match status" value="1"/>
</dbReference>
<evidence type="ECO:0000256" key="4">
    <source>
        <dbReference type="ARBA" id="ARBA00022679"/>
    </source>
</evidence>
<feature type="transmembrane region" description="Helical" evidence="8">
    <location>
        <begin position="209"/>
        <end position="227"/>
    </location>
</feature>
<sequence>MKHLNLFIELTRLNNPIGYMLLFWPCLWGLTLVYDFNGEIITYFKYLTLFFLGSIIMRSAGCIVNDIADKEFDKKVQRTKNRPVASGKISVKLAWSYTLTLCFFAFLILINFNLFTIILAIGSIPFAFTYPLMKRFTYWPQFFLGITFNYGIILGWVSINDSLNLAPVILYIGAIFWTLGYDTIYGFQDIKDDEIIGLKSTSIKFKKKPSLFLISCYLITITCLLAIGTIMKFNFIFYAFLTIPFLHLFFYQIKYLNIEISENCLKIFKSNNILGFLIFINLLLGKIFI</sequence>
<dbReference type="InterPro" id="IPR044878">
    <property type="entry name" value="UbiA_sf"/>
</dbReference>
<feature type="transmembrane region" description="Helical" evidence="8">
    <location>
        <begin position="142"/>
        <end position="159"/>
    </location>
</feature>
<dbReference type="Gene3D" id="1.10.357.140">
    <property type="entry name" value="UbiA prenyltransferase"/>
    <property type="match status" value="1"/>
</dbReference>
<feature type="transmembrane region" description="Helical" evidence="8">
    <location>
        <begin position="89"/>
        <end position="108"/>
    </location>
</feature>
<comment type="cofactor">
    <cofactor evidence="1">
        <name>Mg(2+)</name>
        <dbReference type="ChEBI" id="CHEBI:18420"/>
    </cofactor>
</comment>
<dbReference type="EMBL" id="UINC01063426">
    <property type="protein sequence ID" value="SVB91054.1"/>
    <property type="molecule type" value="Genomic_DNA"/>
</dbReference>
<feature type="transmembrane region" description="Helical" evidence="8">
    <location>
        <begin position="46"/>
        <end position="68"/>
    </location>
</feature>
<dbReference type="PANTHER" id="PTHR11048:SF28">
    <property type="entry name" value="4-HYDROXYBENZOATE POLYPRENYLTRANSFERASE, MITOCHONDRIAL"/>
    <property type="match status" value="1"/>
</dbReference>
<evidence type="ECO:0000256" key="3">
    <source>
        <dbReference type="ARBA" id="ARBA00005985"/>
    </source>
</evidence>
<organism evidence="9">
    <name type="scientific">marine metagenome</name>
    <dbReference type="NCBI Taxonomy" id="408172"/>
    <lineage>
        <taxon>unclassified sequences</taxon>
        <taxon>metagenomes</taxon>
        <taxon>ecological metagenomes</taxon>
    </lineage>
</organism>
<dbReference type="PANTHER" id="PTHR11048">
    <property type="entry name" value="PRENYLTRANSFERASES"/>
    <property type="match status" value="1"/>
</dbReference>
<protein>
    <recommendedName>
        <fullName evidence="10">4-hydroxybenzoate polyprenyltransferase</fullName>
    </recommendedName>
</protein>
<dbReference type="Pfam" id="PF01040">
    <property type="entry name" value="UbiA"/>
    <property type="match status" value="1"/>
</dbReference>
<dbReference type="CDD" id="cd13959">
    <property type="entry name" value="PT_UbiA_COQ2"/>
    <property type="match status" value="1"/>
</dbReference>
<keyword evidence="4" id="KW-0808">Transferase</keyword>
<comment type="similarity">
    <text evidence="3">Belongs to the UbiA prenyltransferase family.</text>
</comment>
<dbReference type="NCBIfam" id="TIGR01474">
    <property type="entry name" value="ubiA_proteo"/>
    <property type="match status" value="1"/>
</dbReference>
<dbReference type="HAMAP" id="MF_01635">
    <property type="entry name" value="UbiA"/>
    <property type="match status" value="1"/>
</dbReference>
<dbReference type="GO" id="GO:0005743">
    <property type="term" value="C:mitochondrial inner membrane"/>
    <property type="evidence" value="ECO:0007669"/>
    <property type="project" value="TreeGrafter"/>
</dbReference>
<keyword evidence="6 8" id="KW-1133">Transmembrane helix</keyword>
<dbReference type="InterPro" id="IPR039653">
    <property type="entry name" value="Prenyltransferase"/>
</dbReference>
<proteinExistence type="inferred from homology"/>
<keyword evidence="5 8" id="KW-0812">Transmembrane</keyword>
<dbReference type="Gene3D" id="1.20.120.1780">
    <property type="entry name" value="UbiA prenyltransferase"/>
    <property type="match status" value="1"/>
</dbReference>
<dbReference type="InterPro" id="IPR000537">
    <property type="entry name" value="UbiA_prenyltransferase"/>
</dbReference>
<reference evidence="9" key="1">
    <citation type="submission" date="2018-05" db="EMBL/GenBank/DDBJ databases">
        <authorList>
            <person name="Lanie J.A."/>
            <person name="Ng W.-L."/>
            <person name="Kazmierczak K.M."/>
            <person name="Andrzejewski T.M."/>
            <person name="Davidsen T.M."/>
            <person name="Wayne K.J."/>
            <person name="Tettelin H."/>
            <person name="Glass J.I."/>
            <person name="Rusch D."/>
            <person name="Podicherti R."/>
            <person name="Tsui H.-C.T."/>
            <person name="Winkler M.E."/>
        </authorList>
    </citation>
    <scope>NUCLEOTIDE SEQUENCE</scope>
</reference>
<dbReference type="PROSITE" id="PS00943">
    <property type="entry name" value="UBIA"/>
    <property type="match status" value="1"/>
</dbReference>
<evidence type="ECO:0000313" key="9">
    <source>
        <dbReference type="EMBL" id="SVB91054.1"/>
    </source>
</evidence>
<evidence type="ECO:0000256" key="5">
    <source>
        <dbReference type="ARBA" id="ARBA00022692"/>
    </source>
</evidence>
<comment type="subcellular location">
    <subcellularLocation>
        <location evidence="2">Membrane</location>
        <topology evidence="2">Multi-pass membrane protein</topology>
    </subcellularLocation>
</comment>
<evidence type="ECO:0000256" key="1">
    <source>
        <dbReference type="ARBA" id="ARBA00001946"/>
    </source>
</evidence>
<feature type="transmembrane region" description="Helical" evidence="8">
    <location>
        <begin position="272"/>
        <end position="288"/>
    </location>
</feature>
<keyword evidence="7 8" id="KW-0472">Membrane</keyword>
<dbReference type="InterPro" id="IPR030470">
    <property type="entry name" value="UbiA_prenylTrfase_CS"/>
</dbReference>
<feature type="transmembrane region" description="Helical" evidence="8">
    <location>
        <begin position="233"/>
        <end position="251"/>
    </location>
</feature>
<dbReference type="AlphaFoldDB" id="A0A382HUJ2"/>
<feature type="transmembrane region" description="Helical" evidence="8">
    <location>
        <begin position="165"/>
        <end position="188"/>
    </location>
</feature>
<dbReference type="InterPro" id="IPR006370">
    <property type="entry name" value="HB_polyprenyltransferase-like"/>
</dbReference>
<evidence type="ECO:0000256" key="6">
    <source>
        <dbReference type="ARBA" id="ARBA00022989"/>
    </source>
</evidence>
<dbReference type="GO" id="GO:0006744">
    <property type="term" value="P:ubiquinone biosynthetic process"/>
    <property type="evidence" value="ECO:0007669"/>
    <property type="project" value="TreeGrafter"/>
</dbReference>
<gene>
    <name evidence="9" type="ORF">METZ01_LOCUS243908</name>
</gene>
<dbReference type="GO" id="GO:0004659">
    <property type="term" value="F:prenyltransferase activity"/>
    <property type="evidence" value="ECO:0007669"/>
    <property type="project" value="InterPro"/>
</dbReference>
<evidence type="ECO:0008006" key="10">
    <source>
        <dbReference type="Google" id="ProtNLM"/>
    </source>
</evidence>
<feature type="transmembrane region" description="Helical" evidence="8">
    <location>
        <begin position="16"/>
        <end position="34"/>
    </location>
</feature>
<evidence type="ECO:0000256" key="7">
    <source>
        <dbReference type="ARBA" id="ARBA00023136"/>
    </source>
</evidence>
<evidence type="ECO:0000256" key="2">
    <source>
        <dbReference type="ARBA" id="ARBA00004141"/>
    </source>
</evidence>
<evidence type="ECO:0000256" key="8">
    <source>
        <dbReference type="SAM" id="Phobius"/>
    </source>
</evidence>